<gene>
    <name evidence="3" type="ORF">J2Z30_004552</name>
    <name evidence="2" type="ORF">SIRAN9858</name>
</gene>
<evidence type="ECO:0000259" key="1">
    <source>
        <dbReference type="Pfam" id="PF00296"/>
    </source>
</evidence>
<feature type="domain" description="Luciferase-like" evidence="1">
    <location>
        <begin position="23"/>
        <end position="107"/>
    </location>
</feature>
<dbReference type="InterPro" id="IPR036661">
    <property type="entry name" value="Luciferase-like_sf"/>
</dbReference>
<dbReference type="SUPFAM" id="SSF51679">
    <property type="entry name" value="Bacterial luciferase-like"/>
    <property type="match status" value="1"/>
</dbReference>
<name>A0A061A4X6_9ACTN</name>
<dbReference type="PANTHER" id="PTHR43244:SF2">
    <property type="entry name" value="CONSERVED HYPOTHETICAL ALANINE AND PROLINE-RICH PROTEIN"/>
    <property type="match status" value="1"/>
</dbReference>
<evidence type="ECO:0000313" key="2">
    <source>
        <dbReference type="EMBL" id="CDR17890.1"/>
    </source>
</evidence>
<keyword evidence="4" id="KW-1185">Reference proteome</keyword>
<dbReference type="Pfam" id="PF00296">
    <property type="entry name" value="Bac_luciferase"/>
    <property type="match status" value="2"/>
</dbReference>
<dbReference type="Proteomes" id="UP000756710">
    <property type="component" value="Unassembled WGS sequence"/>
</dbReference>
<accession>A0A061A4X6</accession>
<dbReference type="InterPro" id="IPR050564">
    <property type="entry name" value="F420-G6PD/mer"/>
</dbReference>
<organism evidence="2">
    <name type="scientific">Streptomyces iranensis</name>
    <dbReference type="NCBI Taxonomy" id="576784"/>
    <lineage>
        <taxon>Bacteria</taxon>
        <taxon>Bacillati</taxon>
        <taxon>Actinomycetota</taxon>
        <taxon>Actinomycetes</taxon>
        <taxon>Kitasatosporales</taxon>
        <taxon>Streptomycetaceae</taxon>
        <taxon>Streptomyces</taxon>
        <taxon>Streptomyces violaceusniger group</taxon>
    </lineage>
</organism>
<dbReference type="EMBL" id="JAGGLR010000012">
    <property type="protein sequence ID" value="MBP2063531.1"/>
    <property type="molecule type" value="Genomic_DNA"/>
</dbReference>
<dbReference type="Gene3D" id="3.20.20.30">
    <property type="entry name" value="Luciferase-like domain"/>
    <property type="match status" value="2"/>
</dbReference>
<protein>
    <submittedName>
        <fullName evidence="3">F420-dependent oxidoreductase</fullName>
    </submittedName>
    <submittedName>
        <fullName evidence="2">Luciferase-like, subgroup</fullName>
    </submittedName>
</protein>
<proteinExistence type="predicted"/>
<dbReference type="EMBL" id="LK022848">
    <property type="protein sequence ID" value="CDR17890.1"/>
    <property type="molecule type" value="Genomic_DNA"/>
</dbReference>
<reference evidence="3 4" key="2">
    <citation type="submission" date="2021-03" db="EMBL/GenBank/DDBJ databases">
        <title>Genomic Encyclopedia of Type Strains, Phase IV (KMG-IV): sequencing the most valuable type-strain genomes for metagenomic binning, comparative biology and taxonomic classification.</title>
        <authorList>
            <person name="Goeker M."/>
        </authorList>
    </citation>
    <scope>NUCLEOTIDE SEQUENCE [LARGE SCALE GENOMIC DNA]</scope>
    <source>
        <strain evidence="3 4">DSM 41954</strain>
    </source>
</reference>
<feature type="domain" description="Luciferase-like" evidence="1">
    <location>
        <begin position="125"/>
        <end position="262"/>
    </location>
</feature>
<dbReference type="AlphaFoldDB" id="A0A061A4X6"/>
<evidence type="ECO:0000313" key="3">
    <source>
        <dbReference type="EMBL" id="MBP2063531.1"/>
    </source>
</evidence>
<dbReference type="HOGENOM" id="CLU_079072_0_0_11"/>
<dbReference type="RefSeq" id="WP_052701939.1">
    <property type="nucleotide sequence ID" value="NZ_BAABDR010000100.1"/>
</dbReference>
<dbReference type="InterPro" id="IPR011251">
    <property type="entry name" value="Luciferase-like_dom"/>
</dbReference>
<dbReference type="PANTHER" id="PTHR43244">
    <property type="match status" value="1"/>
</dbReference>
<sequence length="302" mass="32520">MTLSLPRSALSIAELDDLDHEGAVRFLRVLEEAGHPMVWIPEVAGREAFTTAALALGSTRRMVVGNGVARALERVPKSAASAARDLAAGYPGRYVLGLGVSGAVRERGVGPLPFLRHYLDEVDATIARRGGGRAAVPRVLGAYSPGITRLASERADGLITFLVTPEHTRWARETIGDDLFLSVVQWAVVGRDRAAAREVARGRLAYYLTLPHQIAKLTRLGFTEADLTPPGSDRLVDALVVSGTPEQVRRAVRRQYDAGATQVAISLVGRLDDAKLDAYRALAPAHHPNDGRGHMTTTEEND</sequence>
<dbReference type="GO" id="GO:0016705">
    <property type="term" value="F:oxidoreductase activity, acting on paired donors, with incorporation or reduction of molecular oxygen"/>
    <property type="evidence" value="ECO:0007669"/>
    <property type="project" value="InterPro"/>
</dbReference>
<reference evidence="2" key="1">
    <citation type="submission" date="2014-05" db="EMBL/GenBank/DDBJ databases">
        <authorList>
            <person name="Horn Fabian"/>
        </authorList>
    </citation>
    <scope>NUCLEOTIDE SEQUENCE</scope>
</reference>
<evidence type="ECO:0000313" key="4">
    <source>
        <dbReference type="Proteomes" id="UP000756710"/>
    </source>
</evidence>